<comment type="caution">
    <text evidence="1">The sequence shown here is derived from an EMBL/GenBank/DDBJ whole genome shotgun (WGS) entry which is preliminary data.</text>
</comment>
<evidence type="ECO:0000313" key="2">
    <source>
        <dbReference type="Proteomes" id="UP000028582"/>
    </source>
</evidence>
<organism evidence="1 2">
    <name type="scientific">Phytophthora nicotianae P1976</name>
    <dbReference type="NCBI Taxonomy" id="1317066"/>
    <lineage>
        <taxon>Eukaryota</taxon>
        <taxon>Sar</taxon>
        <taxon>Stramenopiles</taxon>
        <taxon>Oomycota</taxon>
        <taxon>Peronosporomycetes</taxon>
        <taxon>Peronosporales</taxon>
        <taxon>Peronosporaceae</taxon>
        <taxon>Phytophthora</taxon>
    </lineage>
</organism>
<dbReference type="Proteomes" id="UP000028582">
    <property type="component" value="Unassembled WGS sequence"/>
</dbReference>
<name>A0A081A2S6_PHYNI</name>
<dbReference type="OrthoDB" id="9979246at2759"/>
<evidence type="ECO:0008006" key="3">
    <source>
        <dbReference type="Google" id="ProtNLM"/>
    </source>
</evidence>
<evidence type="ECO:0000313" key="1">
    <source>
        <dbReference type="EMBL" id="ETO73187.1"/>
    </source>
</evidence>
<dbReference type="SUPFAM" id="SSF52799">
    <property type="entry name" value="(Phosphotyrosine protein) phosphatases II"/>
    <property type="match status" value="1"/>
</dbReference>
<dbReference type="EMBL" id="ANJA01001946">
    <property type="protein sequence ID" value="ETO73187.1"/>
    <property type="molecule type" value="Genomic_DNA"/>
</dbReference>
<gene>
    <name evidence="1" type="ORF">F444_10847</name>
</gene>
<reference evidence="1 2" key="1">
    <citation type="submission" date="2013-11" db="EMBL/GenBank/DDBJ databases">
        <title>The Genome Sequence of Phytophthora parasitica P1976.</title>
        <authorList>
            <consortium name="The Broad Institute Genomics Platform"/>
            <person name="Russ C."/>
            <person name="Tyler B."/>
            <person name="Panabieres F."/>
            <person name="Shan W."/>
            <person name="Tripathy S."/>
            <person name="Grunwald N."/>
            <person name="Machado M."/>
            <person name="Johnson C.S."/>
            <person name="Walker B."/>
            <person name="Young S."/>
            <person name="Zeng Q."/>
            <person name="Gargeya S."/>
            <person name="Fitzgerald M."/>
            <person name="Haas B."/>
            <person name="Abouelleil A."/>
            <person name="Allen A.W."/>
            <person name="Alvarado L."/>
            <person name="Arachchi H.M."/>
            <person name="Berlin A.M."/>
            <person name="Chapman S.B."/>
            <person name="Gainer-Dewar J."/>
            <person name="Goldberg J."/>
            <person name="Griggs A."/>
            <person name="Gujja S."/>
            <person name="Hansen M."/>
            <person name="Howarth C."/>
            <person name="Imamovic A."/>
            <person name="Ireland A."/>
            <person name="Larimer J."/>
            <person name="McCowan C."/>
            <person name="Murphy C."/>
            <person name="Pearson M."/>
            <person name="Poon T.W."/>
            <person name="Priest M."/>
            <person name="Roberts A."/>
            <person name="Saif S."/>
            <person name="Shea T."/>
            <person name="Sisk P."/>
            <person name="Sykes S."/>
            <person name="Wortman J."/>
            <person name="Nusbaum C."/>
            <person name="Birren B."/>
        </authorList>
    </citation>
    <scope>NUCLEOTIDE SEQUENCE [LARGE SCALE GENOMIC DNA]</scope>
    <source>
        <strain evidence="1 2">P1976</strain>
    </source>
</reference>
<sequence>MRSYCNATYNVRIMATMPNTVLDEHALEVQMLNLRFCIAYWEMAALLPSDGGGDGDVSWKRQLFREELAVFHQLVVNHVRHEDVMVHARSSLRLAWMDCIGDQQNVASENWARIGPEDVKVGVVNDLQLVAPGIWIGSTETLRYLELLDERDIQHLVYCTTSNRETRMTRELTSVAPSRSYHVVALLDLPRQQFEAILTTTNDAEQLKTLSSPSCSEMSRIASTLNDLIGTRPQTEAPQAPRNPGDGGLLLYCDSGISTSIGVCAALLMTRYKLPLDIAMPLVKAARRDILLSKHLHFQLEQLDILQS</sequence>
<accession>A0A081A2S6</accession>
<dbReference type="AlphaFoldDB" id="A0A081A2S6"/>
<protein>
    <recommendedName>
        <fullName evidence="3">Tyrosine specific protein phosphatases domain-containing protein</fullName>
    </recommendedName>
</protein>
<dbReference type="Gene3D" id="3.90.190.10">
    <property type="entry name" value="Protein tyrosine phosphatase superfamily"/>
    <property type="match status" value="1"/>
</dbReference>
<proteinExistence type="predicted"/>
<dbReference type="InterPro" id="IPR029021">
    <property type="entry name" value="Prot-tyrosine_phosphatase-like"/>
</dbReference>